<proteinExistence type="predicted"/>
<dbReference type="Proteomes" id="UP001279522">
    <property type="component" value="Unassembled WGS sequence"/>
</dbReference>
<dbReference type="EMBL" id="ABOSXX010000036">
    <property type="protein sequence ID" value="ELV3682145.1"/>
    <property type="molecule type" value="Genomic_DNA"/>
</dbReference>
<evidence type="ECO:0000313" key="2">
    <source>
        <dbReference type="Proteomes" id="UP001279522"/>
    </source>
</evidence>
<gene>
    <name evidence="1" type="ORF">SGX49_004640</name>
</gene>
<sequence length="159" mass="17710">MKNLSLQQAMLGMRVTMTDDGLILKSPAGCAHYDLKGRRHTVRGDASFFPEHMRVKDKRKPNLSRIVFDQDVTTIYGRDGEVKVRMGKLDNPEKSKGWRIGENVKALISNAFIGNDITSSSHDVKVKVALSDEMTQAVRDSVSDAIHNALKPGGLLYKR</sequence>
<name>A0AAN4D364_CITFR</name>
<dbReference type="RefSeq" id="WP_071687883.1">
    <property type="nucleotide sequence ID" value="NZ_CAYEWG010000041.1"/>
</dbReference>
<accession>A0AAN4D364</accession>
<evidence type="ECO:0000313" key="1">
    <source>
        <dbReference type="EMBL" id="ELV3682145.1"/>
    </source>
</evidence>
<organism evidence="1 2">
    <name type="scientific">Citrobacter freundii</name>
    <dbReference type="NCBI Taxonomy" id="546"/>
    <lineage>
        <taxon>Bacteria</taxon>
        <taxon>Pseudomonadati</taxon>
        <taxon>Pseudomonadota</taxon>
        <taxon>Gammaproteobacteria</taxon>
        <taxon>Enterobacterales</taxon>
        <taxon>Enterobacteriaceae</taxon>
        <taxon>Citrobacter</taxon>
        <taxon>Citrobacter freundii complex</taxon>
    </lineage>
</organism>
<dbReference type="AlphaFoldDB" id="A0AAN4D364"/>
<reference evidence="1" key="1">
    <citation type="submission" date="2023-05" db="EMBL/GenBank/DDBJ databases">
        <authorList>
            <consortium name="Clinical and Environmental Microbiology Branch: Whole genome sequencing antimicrobial resistance pathogens in the healthcare setting"/>
        </authorList>
    </citation>
    <scope>NUCLEOTIDE SEQUENCE</scope>
    <source>
        <strain evidence="1">2023GN-00287</strain>
    </source>
</reference>
<comment type="caution">
    <text evidence="1">The sequence shown here is derived from an EMBL/GenBank/DDBJ whole genome shotgun (WGS) entry which is preliminary data.</text>
</comment>
<protein>
    <submittedName>
        <fullName evidence="1">Uncharacterized protein</fullName>
    </submittedName>
</protein>